<dbReference type="InterPro" id="IPR018750">
    <property type="entry name" value="DUF2306_membrane"/>
</dbReference>
<evidence type="ECO:0000313" key="3">
    <source>
        <dbReference type="EMBL" id="RVU43695.1"/>
    </source>
</evidence>
<keyword evidence="2" id="KW-1133">Transmembrane helix</keyword>
<feature type="transmembrane region" description="Helical" evidence="2">
    <location>
        <begin position="40"/>
        <end position="61"/>
    </location>
</feature>
<evidence type="ECO:0000256" key="1">
    <source>
        <dbReference type="SAM" id="MobiDB-lite"/>
    </source>
</evidence>
<dbReference type="Proteomes" id="UP000285575">
    <property type="component" value="Unassembled WGS sequence"/>
</dbReference>
<comment type="caution">
    <text evidence="3">The sequence shown here is derived from an EMBL/GenBank/DDBJ whole genome shotgun (WGS) entry which is preliminary data.</text>
</comment>
<name>A0A437RAE0_9BURK</name>
<proteinExistence type="predicted"/>
<feature type="transmembrane region" description="Helical" evidence="2">
    <location>
        <begin position="188"/>
        <end position="209"/>
    </location>
</feature>
<feature type="transmembrane region" description="Helical" evidence="2">
    <location>
        <begin position="148"/>
        <end position="167"/>
    </location>
</feature>
<dbReference type="AlphaFoldDB" id="A0A437RAE0"/>
<feature type="transmembrane region" description="Helical" evidence="2">
    <location>
        <begin position="215"/>
        <end position="235"/>
    </location>
</feature>
<feature type="transmembrane region" description="Helical" evidence="2">
    <location>
        <begin position="81"/>
        <end position="103"/>
    </location>
</feature>
<dbReference type="Pfam" id="PF10067">
    <property type="entry name" value="DUF2306"/>
    <property type="match status" value="1"/>
</dbReference>
<dbReference type="OrthoDB" id="8759010at2"/>
<sequence length="249" mass="26507">MNAPSHTARGKTPQSADAASPGPAATPVQGGSATSTAEGLVLAGLITLCLVPAVAGVARLVQLYVGGAVTPENARFFASPWPVVLHIVGSLAFGVGGALQLLPSLRQSRPALHRMLGRMLVAFGMLSALSGLWMTQFYPPATMNFDGPALQVIRLCVGFGMVLTLWLGYRAAVQRRLAQHRRWMLRAYALALGAGTQVLTHLPWLLFPAWHGETLRALCMAAGWLINLGVAEWVIARHPGVGRRPVQAR</sequence>
<dbReference type="EMBL" id="SACR01000006">
    <property type="protein sequence ID" value="RVU43695.1"/>
    <property type="molecule type" value="Genomic_DNA"/>
</dbReference>
<protein>
    <submittedName>
        <fullName evidence="3">DUF2306 domain-containing protein</fullName>
    </submittedName>
</protein>
<keyword evidence="2" id="KW-0812">Transmembrane</keyword>
<feature type="region of interest" description="Disordered" evidence="1">
    <location>
        <begin position="1"/>
        <end position="31"/>
    </location>
</feature>
<evidence type="ECO:0000256" key="2">
    <source>
        <dbReference type="SAM" id="Phobius"/>
    </source>
</evidence>
<feature type="transmembrane region" description="Helical" evidence="2">
    <location>
        <begin position="115"/>
        <end position="136"/>
    </location>
</feature>
<keyword evidence="4" id="KW-1185">Reference proteome</keyword>
<gene>
    <name evidence="3" type="ORF">EOE66_18620</name>
</gene>
<evidence type="ECO:0000313" key="4">
    <source>
        <dbReference type="Proteomes" id="UP000285575"/>
    </source>
</evidence>
<reference evidence="3 4" key="1">
    <citation type="submission" date="2019-01" db="EMBL/GenBank/DDBJ databases">
        <authorList>
            <person name="Chen W.-M."/>
        </authorList>
    </citation>
    <scope>NUCLEOTIDE SEQUENCE [LARGE SCALE GENOMIC DNA]</scope>
    <source>
        <strain evidence="3 4">KYPY4</strain>
    </source>
</reference>
<keyword evidence="2" id="KW-0472">Membrane</keyword>
<organism evidence="3 4">
    <name type="scientific">Rubrivivax rivuli</name>
    <dbReference type="NCBI Taxonomy" id="1862385"/>
    <lineage>
        <taxon>Bacteria</taxon>
        <taxon>Pseudomonadati</taxon>
        <taxon>Pseudomonadota</taxon>
        <taxon>Betaproteobacteria</taxon>
        <taxon>Burkholderiales</taxon>
        <taxon>Sphaerotilaceae</taxon>
        <taxon>Rubrivivax</taxon>
    </lineage>
</organism>
<accession>A0A437RAE0</accession>